<evidence type="ECO:0000313" key="8">
    <source>
        <dbReference type="Proteomes" id="UP000036097"/>
    </source>
</evidence>
<dbReference type="GO" id="GO:0015679">
    <property type="term" value="P:plasma membrane copper ion transport"/>
    <property type="evidence" value="ECO:0007669"/>
    <property type="project" value="TreeGrafter"/>
</dbReference>
<dbReference type="RefSeq" id="WP_047879859.1">
    <property type="nucleotide sequence ID" value="NZ_LDOT01000023.1"/>
</dbReference>
<comment type="similarity">
    <text evidence="1">Belongs to the membrane fusion protein (MFP) (TC 8.A.1) family.</text>
</comment>
<dbReference type="NCBIfam" id="TIGR01730">
    <property type="entry name" value="RND_mfp"/>
    <property type="match status" value="1"/>
</dbReference>
<dbReference type="InterPro" id="IPR058791">
    <property type="entry name" value="3HB_CusB"/>
</dbReference>
<dbReference type="Gene3D" id="6.10.140.730">
    <property type="match status" value="1"/>
</dbReference>
<dbReference type="EMBL" id="LDOT01000023">
    <property type="protein sequence ID" value="KLV04089.1"/>
    <property type="molecule type" value="Genomic_DNA"/>
</dbReference>
<dbReference type="GO" id="GO:0060003">
    <property type="term" value="P:copper ion export"/>
    <property type="evidence" value="ECO:0007669"/>
    <property type="project" value="TreeGrafter"/>
</dbReference>
<dbReference type="Pfam" id="PF11604">
    <property type="entry name" value="CusF_Ec"/>
    <property type="match status" value="2"/>
</dbReference>
<dbReference type="InterPro" id="IPR051909">
    <property type="entry name" value="MFP_Cation_Efflux"/>
</dbReference>
<dbReference type="SUPFAM" id="SSF111369">
    <property type="entry name" value="HlyD-like secretion proteins"/>
    <property type="match status" value="1"/>
</dbReference>
<dbReference type="InterPro" id="IPR042230">
    <property type="entry name" value="CusF_sf"/>
</dbReference>
<evidence type="ECO:0000256" key="2">
    <source>
        <dbReference type="ARBA" id="ARBA00022448"/>
    </source>
</evidence>
<dbReference type="FunFam" id="2.40.30.170:FF:000010">
    <property type="entry name" value="Efflux RND transporter periplasmic adaptor subunit"/>
    <property type="match status" value="1"/>
</dbReference>
<dbReference type="GO" id="GO:0030288">
    <property type="term" value="C:outer membrane-bounded periplasmic space"/>
    <property type="evidence" value="ECO:0007669"/>
    <property type="project" value="TreeGrafter"/>
</dbReference>
<dbReference type="Gene3D" id="2.40.50.100">
    <property type="match status" value="1"/>
</dbReference>
<dbReference type="GO" id="GO:0022857">
    <property type="term" value="F:transmembrane transporter activity"/>
    <property type="evidence" value="ECO:0007669"/>
    <property type="project" value="InterPro"/>
</dbReference>
<keyword evidence="8" id="KW-1185">Reference proteome</keyword>
<dbReference type="InterPro" id="IPR058792">
    <property type="entry name" value="Beta-barrel_RND_2"/>
</dbReference>
<dbReference type="InterPro" id="IPR058790">
    <property type="entry name" value="BSH_CusB"/>
</dbReference>
<evidence type="ECO:0000259" key="3">
    <source>
        <dbReference type="Pfam" id="PF19335"/>
    </source>
</evidence>
<sequence length="598" mass="65541">MKNVQITAVALFVGAAIGFGSHYYLTSRQDADLTTANNSQASNTHEPLYWVAPMVPNYKRDKPGKSPMGMDLIPVYAEDSAGNSDKPGTVTIDPAVENNLGVKTETVKRQTLSPRIDTVGYVAFDESQLWQTNVRVAGWVEKLFINAVGESVKKGDVLFTLYSPELIKAQEELLNAYRTGRTGLTKGATERLVTLGVDRHQIKQILKRGRASQSIAIKAISDGVIASLNIREGGYLSPAQAVISASPLDHVWVDAEVFERQGQWMKAGSPASMTLDAIPNKTWQGQIDYVYPILDPKTRTLRVRLKFANPNGDLKPNMFANIALQPTTDHTVLTVPRSSVIRSGGMTRVVLAEGNGKYRSARIEVGREAGERIEVLQGLSETDRIVTSAQFMIDSESSQSADLSRINGIEPLIQPDIQWASGEITDVMQGHRMLTINHQPVPAWNWPGMVMNFTLSKDLQLTDTDWATLKKGQPIEFEMQKGASGQYEIIDYRLGSKTPNSSEAPEIWIDGKITLLMADFGMVTISHQAVGDWQWQAGEMNFSAADGVDLAPFAEGQAVRVLISKNGSDYVLRQIQAVDIPKAANTPRATNAQTGGQQ</sequence>
<dbReference type="GO" id="GO:0046914">
    <property type="term" value="F:transition metal ion binding"/>
    <property type="evidence" value="ECO:0007669"/>
    <property type="project" value="TreeGrafter"/>
</dbReference>
<evidence type="ECO:0000259" key="4">
    <source>
        <dbReference type="Pfam" id="PF25869"/>
    </source>
</evidence>
<dbReference type="InterPro" id="IPR045800">
    <property type="entry name" value="HMBD"/>
</dbReference>
<evidence type="ECO:0000313" key="7">
    <source>
        <dbReference type="EMBL" id="KLV04089.1"/>
    </source>
</evidence>
<dbReference type="Gene3D" id="2.40.420.20">
    <property type="match status" value="1"/>
</dbReference>
<feature type="domain" description="CusB-like beta-barrel" evidence="6">
    <location>
        <begin position="251"/>
        <end position="326"/>
    </location>
</feature>
<dbReference type="AlphaFoldDB" id="A0A0J1GXC0"/>
<dbReference type="Pfam" id="PF19335">
    <property type="entry name" value="HMBD"/>
    <property type="match status" value="1"/>
</dbReference>
<evidence type="ECO:0000256" key="1">
    <source>
        <dbReference type="ARBA" id="ARBA00009477"/>
    </source>
</evidence>
<name>A0A0J1GXC0_9GAMM</name>
<evidence type="ECO:0000259" key="6">
    <source>
        <dbReference type="Pfam" id="PF25954"/>
    </source>
</evidence>
<dbReference type="Pfam" id="PF25919">
    <property type="entry name" value="BSH_CusB"/>
    <property type="match status" value="1"/>
</dbReference>
<dbReference type="Gene3D" id="2.40.30.170">
    <property type="match status" value="1"/>
</dbReference>
<reference evidence="7 8" key="1">
    <citation type="submission" date="2015-05" db="EMBL/GenBank/DDBJ databases">
        <title>Photobacterium galathea sp. nov.</title>
        <authorList>
            <person name="Machado H."/>
            <person name="Gram L."/>
        </authorList>
    </citation>
    <scope>NUCLEOTIDE SEQUENCE [LARGE SCALE GENOMIC DNA]</scope>
    <source>
        <strain evidence="7 8">CGMCC 1.12159</strain>
    </source>
</reference>
<dbReference type="Pfam" id="PF25869">
    <property type="entry name" value="3HB_CusB"/>
    <property type="match status" value="1"/>
</dbReference>
<keyword evidence="2" id="KW-0813">Transport</keyword>
<feature type="domain" description="CusB-like barrel-sandwich hybrid" evidence="5">
    <location>
        <begin position="134"/>
        <end position="243"/>
    </location>
</feature>
<dbReference type="PANTHER" id="PTHR30097:SF15">
    <property type="entry name" value="CATION EFFLUX SYSTEM PROTEIN CUSB"/>
    <property type="match status" value="1"/>
</dbReference>
<feature type="domain" description="CusB-like three alpha-helical bundle" evidence="4">
    <location>
        <begin position="165"/>
        <end position="212"/>
    </location>
</feature>
<dbReference type="GO" id="GO:0016020">
    <property type="term" value="C:membrane"/>
    <property type="evidence" value="ECO:0007669"/>
    <property type="project" value="InterPro"/>
</dbReference>
<dbReference type="PATRIC" id="fig|1195763.3.peg.3381"/>
<accession>A0A0J1GXC0</accession>
<comment type="caution">
    <text evidence="7">The sequence shown here is derived from an EMBL/GenBank/DDBJ whole genome shotgun (WGS) entry which is preliminary data.</text>
</comment>
<feature type="domain" description="Heavy metal binding" evidence="3">
    <location>
        <begin position="49"/>
        <end position="75"/>
    </location>
</feature>
<evidence type="ECO:0000259" key="5">
    <source>
        <dbReference type="Pfam" id="PF25919"/>
    </source>
</evidence>
<protein>
    <submittedName>
        <fullName evidence="7">Hemolysin D</fullName>
    </submittedName>
</protein>
<dbReference type="Proteomes" id="UP000036097">
    <property type="component" value="Unassembled WGS sequence"/>
</dbReference>
<dbReference type="InterPro" id="IPR006143">
    <property type="entry name" value="RND_pump_MFP"/>
</dbReference>
<proteinExistence type="inferred from homology"/>
<gene>
    <name evidence="7" type="ORF">ABT56_15865</name>
</gene>
<organism evidence="7 8">
    <name type="scientific">Photobacterium aquae</name>
    <dbReference type="NCBI Taxonomy" id="1195763"/>
    <lineage>
        <taxon>Bacteria</taxon>
        <taxon>Pseudomonadati</taxon>
        <taxon>Pseudomonadota</taxon>
        <taxon>Gammaproteobacteria</taxon>
        <taxon>Vibrionales</taxon>
        <taxon>Vibrionaceae</taxon>
        <taxon>Photobacterium</taxon>
    </lineage>
</organism>
<dbReference type="OrthoDB" id="9806939at2"/>
<dbReference type="Gene3D" id="2.40.50.320">
    <property type="entry name" value="Copper binding periplasmic protein CusF"/>
    <property type="match status" value="2"/>
</dbReference>
<dbReference type="PANTHER" id="PTHR30097">
    <property type="entry name" value="CATION EFFLUX SYSTEM PROTEIN CUSB"/>
    <property type="match status" value="1"/>
</dbReference>
<dbReference type="InterPro" id="IPR021647">
    <property type="entry name" value="CusF_Ec"/>
</dbReference>
<dbReference type="STRING" id="1195763.ABT56_15865"/>
<dbReference type="Pfam" id="PF25954">
    <property type="entry name" value="Beta-barrel_RND_2"/>
    <property type="match status" value="1"/>
</dbReference>